<organism evidence="1 2">
    <name type="scientific">Thermosulfurimonas dismutans</name>
    <dbReference type="NCBI Taxonomy" id="999894"/>
    <lineage>
        <taxon>Bacteria</taxon>
        <taxon>Pseudomonadati</taxon>
        <taxon>Thermodesulfobacteriota</taxon>
        <taxon>Thermodesulfobacteria</taxon>
        <taxon>Thermodesulfobacteriales</taxon>
        <taxon>Thermodesulfobacteriaceae</taxon>
        <taxon>Thermosulfurimonas</taxon>
    </lineage>
</organism>
<dbReference type="PANTHER" id="PTHR34849">
    <property type="entry name" value="SSL5025 PROTEIN"/>
    <property type="match status" value="1"/>
</dbReference>
<sequence>MRWQDYITSNPEILAGKPVIKGTRLSVEFILNLLAEGWTVEQILENYPSLTLDSLKAVFAFVADCMREELIYELENREAA</sequence>
<dbReference type="InterPro" id="IPR007367">
    <property type="entry name" value="DUF433"/>
</dbReference>
<dbReference type="RefSeq" id="WP_068670106.1">
    <property type="nucleotide sequence ID" value="NZ_LWLG01000006.1"/>
</dbReference>
<accession>A0A179D428</accession>
<dbReference type="PANTHER" id="PTHR34849:SF3">
    <property type="entry name" value="SSR2962 PROTEIN"/>
    <property type="match status" value="1"/>
</dbReference>
<keyword evidence="2" id="KW-1185">Reference proteome</keyword>
<dbReference type="Proteomes" id="UP000078390">
    <property type="component" value="Unassembled WGS sequence"/>
</dbReference>
<evidence type="ECO:0008006" key="3">
    <source>
        <dbReference type="Google" id="ProtNLM"/>
    </source>
</evidence>
<dbReference type="InterPro" id="IPR009057">
    <property type="entry name" value="Homeodomain-like_sf"/>
</dbReference>
<dbReference type="OrthoDB" id="9808242at2"/>
<dbReference type="EMBL" id="LWLG01000006">
    <property type="protein sequence ID" value="OAQ20796.1"/>
    <property type="molecule type" value="Genomic_DNA"/>
</dbReference>
<name>A0A179D428_9BACT</name>
<evidence type="ECO:0000313" key="2">
    <source>
        <dbReference type="Proteomes" id="UP000078390"/>
    </source>
</evidence>
<dbReference type="InterPro" id="IPR036388">
    <property type="entry name" value="WH-like_DNA-bd_sf"/>
</dbReference>
<reference evidence="1 2" key="1">
    <citation type="submission" date="2016-04" db="EMBL/GenBank/DDBJ databases">
        <title>Genome analysis of Thermosulfurimonas dismutans, the first thermophilic sulfur-disproportionating bacterium of the phylum Thermodesulfobacteria.</title>
        <authorList>
            <person name="Mardanov A.V."/>
            <person name="Beletsky A.V."/>
            <person name="Kadnikov V.V."/>
            <person name="Slobodkin A.I."/>
            <person name="Ravin N.V."/>
        </authorList>
    </citation>
    <scope>NUCLEOTIDE SEQUENCE [LARGE SCALE GENOMIC DNA]</scope>
    <source>
        <strain evidence="1 2">S95</strain>
    </source>
</reference>
<dbReference type="STRING" id="999894.TDIS_1085"/>
<comment type="caution">
    <text evidence="1">The sequence shown here is derived from an EMBL/GenBank/DDBJ whole genome shotgun (WGS) entry which is preliminary data.</text>
</comment>
<dbReference type="SUPFAM" id="SSF46689">
    <property type="entry name" value="Homeodomain-like"/>
    <property type="match status" value="1"/>
</dbReference>
<gene>
    <name evidence="1" type="ORF">TDIS_1085</name>
</gene>
<protein>
    <recommendedName>
        <fullName evidence="3">DUF433 domain-containing protein</fullName>
    </recommendedName>
</protein>
<evidence type="ECO:0000313" key="1">
    <source>
        <dbReference type="EMBL" id="OAQ20796.1"/>
    </source>
</evidence>
<dbReference type="AlphaFoldDB" id="A0A179D428"/>
<dbReference type="Pfam" id="PF04255">
    <property type="entry name" value="DUF433"/>
    <property type="match status" value="1"/>
</dbReference>
<proteinExistence type="predicted"/>
<dbReference type="Gene3D" id="1.10.10.10">
    <property type="entry name" value="Winged helix-like DNA-binding domain superfamily/Winged helix DNA-binding domain"/>
    <property type="match status" value="1"/>
</dbReference>